<dbReference type="InterPro" id="IPR011613">
    <property type="entry name" value="GH15-like"/>
</dbReference>
<evidence type="ECO:0000259" key="2">
    <source>
        <dbReference type="Pfam" id="PF19291"/>
    </source>
</evidence>
<accession>K6XAS5</accession>
<evidence type="ECO:0000313" key="3">
    <source>
        <dbReference type="EMBL" id="GAB95909.1"/>
    </source>
</evidence>
<dbReference type="STRING" id="1184609.KILIM_029_00190"/>
<dbReference type="Gene3D" id="1.50.10.10">
    <property type="match status" value="1"/>
</dbReference>
<keyword evidence="3" id="KW-0378">Hydrolase</keyword>
<dbReference type="InterPro" id="IPR012341">
    <property type="entry name" value="6hp_glycosidase-like_sf"/>
</dbReference>
<comment type="caution">
    <text evidence="3">The sequence shown here is derived from an EMBL/GenBank/DDBJ whole genome shotgun (WGS) entry which is preliminary data.</text>
</comment>
<dbReference type="GO" id="GO:0004553">
    <property type="term" value="F:hydrolase activity, hydrolyzing O-glycosyl compounds"/>
    <property type="evidence" value="ECO:0007669"/>
    <property type="project" value="UniProtKB-ARBA"/>
</dbReference>
<dbReference type="Pfam" id="PF00723">
    <property type="entry name" value="Glyco_hydro_15"/>
    <property type="match status" value="1"/>
</dbReference>
<dbReference type="AlphaFoldDB" id="K6XAS5"/>
<dbReference type="SUPFAM" id="SSF48208">
    <property type="entry name" value="Six-hairpin glycosidases"/>
    <property type="match status" value="1"/>
</dbReference>
<dbReference type="EMBL" id="BAHD01000029">
    <property type="protein sequence ID" value="GAB95909.1"/>
    <property type="molecule type" value="Genomic_DNA"/>
</dbReference>
<proteinExistence type="predicted"/>
<dbReference type="eggNOG" id="COG3387">
    <property type="taxonomic scope" value="Bacteria"/>
</dbReference>
<organism evidence="3 4">
    <name type="scientific">Kineosphaera limosa NBRC 100340</name>
    <dbReference type="NCBI Taxonomy" id="1184609"/>
    <lineage>
        <taxon>Bacteria</taxon>
        <taxon>Bacillati</taxon>
        <taxon>Actinomycetota</taxon>
        <taxon>Actinomycetes</taxon>
        <taxon>Micrococcales</taxon>
        <taxon>Dermatophilaceae</taxon>
        <taxon>Kineosphaera</taxon>
    </lineage>
</organism>
<dbReference type="GO" id="GO:0005975">
    <property type="term" value="P:carbohydrate metabolic process"/>
    <property type="evidence" value="ECO:0007669"/>
    <property type="project" value="InterPro"/>
</dbReference>
<feature type="domain" description="Trehalase-like N-terminal" evidence="2">
    <location>
        <begin position="2"/>
        <end position="126"/>
    </location>
</feature>
<dbReference type="InterPro" id="IPR045582">
    <property type="entry name" value="Trehalase-like_N"/>
</dbReference>
<sequence>MTTPIAHYALIGDTRTAALIGRDGSIDWLCLPSFDGEACFAALLGDPANGRWLLAPQGEYTSRRGYVPGTLTLVTTFETPTGAAEVVEFMPITAGRRDVVRRVRGLRGTVTFEHEFVVRFGYGRYRPWMHRVPDFSDLGGDEMLVAVAGPQALGLRGPVLPHPLDGRHVSQVPVSAGQEQTFTLTWWPSHQAPPAPLDVARSLHATQEAFRAWSHRSTYTGPYREAVATSLVVLRALTDAETGGIVAAPTTSLPEAIGGARNWDYRYCWLRDAALTLTAFLESGYRHETRVWREWLLRAIAGDPADMRIMYGIDGRRDLPEVELTHLPGYAASTPVRVGNAAAGQQQKDVLGEVMIALHEARRRGLPEDPDSWALQVALVDHLADTWDEPDQGLWEIRGPARRFTHSGAMAWAALDRAVQAVESTAGTADPLSGPLDRWRAVRTQIREAVLTRGVSAAGHFTQHDDTQEVDAALLLLAPIGFVAADDPRYLATVARIERDLMPDGFVRRYRTDSGVDGPSGAENPFLACSFWLVSAYALTGRAKDAQALMERLLAVRTDLGLLAEEYDPTTRTFAGNYPQAFSHLALIDAAHTLSRTGDAPQVATSSH</sequence>
<evidence type="ECO:0000259" key="1">
    <source>
        <dbReference type="Pfam" id="PF00723"/>
    </source>
</evidence>
<reference evidence="3 4" key="1">
    <citation type="submission" date="2012-08" db="EMBL/GenBank/DDBJ databases">
        <title>Whole genome shotgun sequence of Kineosphaera limosa NBRC 100340.</title>
        <authorList>
            <person name="Yoshida I."/>
            <person name="Isaki S."/>
            <person name="Hosoyama A."/>
            <person name="Tsuchikane K."/>
            <person name="Katsumata H."/>
            <person name="Ando Y."/>
            <person name="Ohji S."/>
            <person name="Hamada M."/>
            <person name="Tamura T."/>
            <person name="Yamazoe A."/>
            <person name="Yamazaki S."/>
            <person name="Fujita N."/>
        </authorList>
    </citation>
    <scope>NUCLEOTIDE SEQUENCE [LARGE SCALE GENOMIC DNA]</scope>
    <source>
        <strain evidence="3 4">NBRC 100340</strain>
    </source>
</reference>
<gene>
    <name evidence="3" type="ORF">KILIM_029_00190</name>
</gene>
<dbReference type="Pfam" id="PF19291">
    <property type="entry name" value="TREH_N"/>
    <property type="match status" value="1"/>
</dbReference>
<feature type="domain" description="GH15-like" evidence="1">
    <location>
        <begin position="221"/>
        <end position="591"/>
    </location>
</feature>
<dbReference type="PANTHER" id="PTHR31616:SF0">
    <property type="entry name" value="GLUCAN 1,4-ALPHA-GLUCOSIDASE"/>
    <property type="match status" value="1"/>
</dbReference>
<dbReference type="OrthoDB" id="3902805at2"/>
<evidence type="ECO:0000313" key="4">
    <source>
        <dbReference type="Proteomes" id="UP000008366"/>
    </source>
</evidence>
<keyword evidence="4" id="KW-1185">Reference proteome</keyword>
<dbReference type="Proteomes" id="UP000008366">
    <property type="component" value="Unassembled WGS sequence"/>
</dbReference>
<name>K6XAS5_9MICO</name>
<dbReference type="InterPro" id="IPR008928">
    <property type="entry name" value="6-hairpin_glycosidase_sf"/>
</dbReference>
<protein>
    <submittedName>
        <fullName evidence="3">Putative glycoside hydrolase</fullName>
    </submittedName>
</protein>
<dbReference type="RefSeq" id="WP_006592441.1">
    <property type="nucleotide sequence ID" value="NZ_BAHD01000029.1"/>
</dbReference>
<dbReference type="PANTHER" id="PTHR31616">
    <property type="entry name" value="TREHALASE"/>
    <property type="match status" value="1"/>
</dbReference>